<dbReference type="Proteomes" id="UP001597387">
    <property type="component" value="Unassembled WGS sequence"/>
</dbReference>
<name>A0ABW4ZFS0_9SPHI</name>
<reference evidence="2" key="1">
    <citation type="journal article" date="2019" name="Int. J. Syst. Evol. Microbiol.">
        <title>The Global Catalogue of Microorganisms (GCM) 10K type strain sequencing project: providing services to taxonomists for standard genome sequencing and annotation.</title>
        <authorList>
            <consortium name="The Broad Institute Genomics Platform"/>
            <consortium name="The Broad Institute Genome Sequencing Center for Infectious Disease"/>
            <person name="Wu L."/>
            <person name="Ma J."/>
        </authorList>
    </citation>
    <scope>NUCLEOTIDE SEQUENCE [LARGE SCALE GENOMIC DNA]</scope>
    <source>
        <strain evidence="2">KCTC 42217</strain>
    </source>
</reference>
<protein>
    <submittedName>
        <fullName evidence="1">Uncharacterized protein</fullName>
    </submittedName>
</protein>
<proteinExistence type="predicted"/>
<accession>A0ABW4ZFS0</accession>
<keyword evidence="2" id="KW-1185">Reference proteome</keyword>
<organism evidence="1 2">
    <name type="scientific">Paradesertivirga mongoliensis</name>
    <dbReference type="NCBI Taxonomy" id="2100740"/>
    <lineage>
        <taxon>Bacteria</taxon>
        <taxon>Pseudomonadati</taxon>
        <taxon>Bacteroidota</taxon>
        <taxon>Sphingobacteriia</taxon>
        <taxon>Sphingobacteriales</taxon>
        <taxon>Sphingobacteriaceae</taxon>
        <taxon>Paradesertivirga</taxon>
    </lineage>
</organism>
<dbReference type="EMBL" id="JBHUHZ010000001">
    <property type="protein sequence ID" value="MFD2160864.1"/>
    <property type="molecule type" value="Genomic_DNA"/>
</dbReference>
<dbReference type="RefSeq" id="WP_255902226.1">
    <property type="nucleotide sequence ID" value="NZ_JAFMZO010000002.1"/>
</dbReference>
<evidence type="ECO:0000313" key="1">
    <source>
        <dbReference type="EMBL" id="MFD2160864.1"/>
    </source>
</evidence>
<comment type="caution">
    <text evidence="1">The sequence shown here is derived from an EMBL/GenBank/DDBJ whole genome shotgun (WGS) entry which is preliminary data.</text>
</comment>
<gene>
    <name evidence="1" type="ORF">ACFSJU_00525</name>
</gene>
<evidence type="ECO:0000313" key="2">
    <source>
        <dbReference type="Proteomes" id="UP001597387"/>
    </source>
</evidence>
<sequence>MAFLKGDFEFTGSMGNVTGYKLPGIKDTVIRTKGGASKKKIYKADNFKLTRQNFTEFSGCGKMGGAIRRSMLPMVPMADYNFTPVLNSFSKTIQLLDSESLRGERNIYLSRHKHLLNGFSLNRNIAFESIIRHPLKARIDAHAGKADVQLPELMPGVNLVLNRQAPMFRFVINLGSVADALYTSRGYLIENIEGCCTYSGWYHATQLFSATELSVELNNFSAQPDRTLILSLGIQMGTPITDAVINPLKYGGCAKIIAIG</sequence>